<comment type="caution">
    <text evidence="9">The sequence shown here is derived from an EMBL/GenBank/DDBJ whole genome shotgun (WGS) entry which is preliminary data.</text>
</comment>
<dbReference type="SUPFAM" id="SSF48403">
    <property type="entry name" value="Ankyrin repeat"/>
    <property type="match status" value="1"/>
</dbReference>
<feature type="domain" description="PGG" evidence="8">
    <location>
        <begin position="209"/>
        <end position="233"/>
    </location>
</feature>
<evidence type="ECO:0000313" key="10">
    <source>
        <dbReference type="Proteomes" id="UP000554482"/>
    </source>
</evidence>
<proteinExistence type="predicted"/>
<evidence type="ECO:0000313" key="9">
    <source>
        <dbReference type="EMBL" id="KAF5200146.1"/>
    </source>
</evidence>
<name>A0A7J6WS05_THATH</name>
<dbReference type="SMART" id="SM00248">
    <property type="entry name" value="ANK"/>
    <property type="match status" value="4"/>
</dbReference>
<dbReference type="InterPro" id="IPR036770">
    <property type="entry name" value="Ankyrin_rpt-contain_sf"/>
</dbReference>
<protein>
    <submittedName>
        <fullName evidence="9">Ankyrin repeat-containing protein</fullName>
    </submittedName>
</protein>
<dbReference type="Pfam" id="PF13962">
    <property type="entry name" value="PGG"/>
    <property type="match status" value="1"/>
</dbReference>
<evidence type="ECO:0000256" key="6">
    <source>
        <dbReference type="ARBA" id="ARBA00023136"/>
    </source>
</evidence>
<dbReference type="PROSITE" id="PS50297">
    <property type="entry name" value="ANK_REP_REGION"/>
    <property type="match status" value="2"/>
</dbReference>
<dbReference type="AlphaFoldDB" id="A0A7J6WS05"/>
<feature type="repeat" description="ANK" evidence="7">
    <location>
        <begin position="131"/>
        <end position="152"/>
    </location>
</feature>
<evidence type="ECO:0000259" key="8">
    <source>
        <dbReference type="Pfam" id="PF13962"/>
    </source>
</evidence>
<keyword evidence="6" id="KW-0472">Membrane</keyword>
<dbReference type="PANTHER" id="PTHR24186:SF37">
    <property type="entry name" value="PGG DOMAIN-CONTAINING PROTEIN"/>
    <property type="match status" value="1"/>
</dbReference>
<keyword evidence="5 7" id="KW-0040">ANK repeat</keyword>
<sequence>MKNTILHLAAKLGHLDLVSEVVKLHPKLVSFENQKLETALYDACREGHVEVMKLLVDTDPKIVTSLNRDRESVLYAAYIVKAILQVRRELAWKKDRHGCVPLHLACSKGHLEITSEFLNLDSDLSLLKDNEGRTPLHRAAIKGRTDILAEILTGSLESADMMVTFLVENTNTNMNALNSRGFTPLDVAETDFSKSGAIVLVPTLMKAGVAAILIATVTFDAGISPPGGVYQRWKVYNGKDCSFQDLHGVYMGDHTTRRGDYMGVGNTSVDGRRVYAVAFGWIWSNVDKALAQKVGMEKRESNMQQSQALLDL</sequence>
<dbReference type="Gene3D" id="1.25.40.20">
    <property type="entry name" value="Ankyrin repeat-containing domain"/>
    <property type="match status" value="2"/>
</dbReference>
<dbReference type="PROSITE" id="PS50088">
    <property type="entry name" value="ANK_REPEAT"/>
    <property type="match status" value="2"/>
</dbReference>
<accession>A0A7J6WS05</accession>
<organism evidence="9 10">
    <name type="scientific">Thalictrum thalictroides</name>
    <name type="common">Rue-anemone</name>
    <name type="synonym">Anemone thalictroides</name>
    <dbReference type="NCBI Taxonomy" id="46969"/>
    <lineage>
        <taxon>Eukaryota</taxon>
        <taxon>Viridiplantae</taxon>
        <taxon>Streptophyta</taxon>
        <taxon>Embryophyta</taxon>
        <taxon>Tracheophyta</taxon>
        <taxon>Spermatophyta</taxon>
        <taxon>Magnoliopsida</taxon>
        <taxon>Ranunculales</taxon>
        <taxon>Ranunculaceae</taxon>
        <taxon>Thalictroideae</taxon>
        <taxon>Thalictrum</taxon>
    </lineage>
</organism>
<evidence type="ECO:0000256" key="5">
    <source>
        <dbReference type="ARBA" id="ARBA00023043"/>
    </source>
</evidence>
<comment type="subcellular location">
    <subcellularLocation>
        <location evidence="1">Membrane</location>
        <topology evidence="1">Multi-pass membrane protein</topology>
    </subcellularLocation>
</comment>
<dbReference type="InterPro" id="IPR026961">
    <property type="entry name" value="PGG_dom"/>
</dbReference>
<feature type="repeat" description="ANK" evidence="7">
    <location>
        <begin position="97"/>
        <end position="129"/>
    </location>
</feature>
<keyword evidence="3" id="KW-0677">Repeat</keyword>
<evidence type="ECO:0000256" key="4">
    <source>
        <dbReference type="ARBA" id="ARBA00022989"/>
    </source>
</evidence>
<dbReference type="EMBL" id="JABWDY010011100">
    <property type="protein sequence ID" value="KAF5200146.1"/>
    <property type="molecule type" value="Genomic_DNA"/>
</dbReference>
<dbReference type="PANTHER" id="PTHR24186">
    <property type="entry name" value="PROTEIN PHOSPHATASE 1 REGULATORY SUBUNIT"/>
    <property type="match status" value="1"/>
</dbReference>
<keyword evidence="10" id="KW-1185">Reference proteome</keyword>
<evidence type="ECO:0000256" key="2">
    <source>
        <dbReference type="ARBA" id="ARBA00022692"/>
    </source>
</evidence>
<reference evidence="9 10" key="1">
    <citation type="submission" date="2020-06" db="EMBL/GenBank/DDBJ databases">
        <title>Transcriptomic and genomic resources for Thalictrum thalictroides and T. hernandezii: Facilitating candidate gene discovery in an emerging model plant lineage.</title>
        <authorList>
            <person name="Arias T."/>
            <person name="Riano-Pachon D.M."/>
            <person name="Di Stilio V.S."/>
        </authorList>
    </citation>
    <scope>NUCLEOTIDE SEQUENCE [LARGE SCALE GENOMIC DNA]</scope>
    <source>
        <strain evidence="10">cv. WT478/WT964</strain>
        <tissue evidence="9">Leaves</tissue>
    </source>
</reference>
<keyword evidence="2" id="KW-0812">Transmembrane</keyword>
<gene>
    <name evidence="9" type="ORF">FRX31_010263</name>
</gene>
<evidence type="ECO:0000256" key="3">
    <source>
        <dbReference type="ARBA" id="ARBA00022737"/>
    </source>
</evidence>
<dbReference type="GO" id="GO:0005886">
    <property type="term" value="C:plasma membrane"/>
    <property type="evidence" value="ECO:0007669"/>
    <property type="project" value="TreeGrafter"/>
</dbReference>
<dbReference type="OrthoDB" id="20872at2759"/>
<keyword evidence="4" id="KW-1133">Transmembrane helix</keyword>
<dbReference type="InterPro" id="IPR002110">
    <property type="entry name" value="Ankyrin_rpt"/>
</dbReference>
<evidence type="ECO:0000256" key="1">
    <source>
        <dbReference type="ARBA" id="ARBA00004141"/>
    </source>
</evidence>
<dbReference type="Pfam" id="PF12796">
    <property type="entry name" value="Ank_2"/>
    <property type="match status" value="2"/>
</dbReference>
<evidence type="ECO:0000256" key="7">
    <source>
        <dbReference type="PROSITE-ProRule" id="PRU00023"/>
    </source>
</evidence>
<dbReference type="Proteomes" id="UP000554482">
    <property type="component" value="Unassembled WGS sequence"/>
</dbReference>